<keyword evidence="4" id="KW-1185">Reference proteome</keyword>
<accession>A0A9N7VGM8</accession>
<evidence type="ECO:0000256" key="1">
    <source>
        <dbReference type="SAM" id="MobiDB-lite"/>
    </source>
</evidence>
<evidence type="ECO:0000256" key="2">
    <source>
        <dbReference type="SAM" id="SignalP"/>
    </source>
</evidence>
<gene>
    <name evidence="3" type="ORF">PLEPLA_LOCUS39695</name>
</gene>
<comment type="caution">
    <text evidence="3">The sequence shown here is derived from an EMBL/GenBank/DDBJ whole genome shotgun (WGS) entry which is preliminary data.</text>
</comment>
<feature type="region of interest" description="Disordered" evidence="1">
    <location>
        <begin position="61"/>
        <end position="102"/>
    </location>
</feature>
<evidence type="ECO:0000313" key="4">
    <source>
        <dbReference type="Proteomes" id="UP001153269"/>
    </source>
</evidence>
<reference evidence="3" key="1">
    <citation type="submission" date="2020-03" db="EMBL/GenBank/DDBJ databases">
        <authorList>
            <person name="Weist P."/>
        </authorList>
    </citation>
    <scope>NUCLEOTIDE SEQUENCE</scope>
</reference>
<protein>
    <recommendedName>
        <fullName evidence="5">Secreted protein</fullName>
    </recommendedName>
</protein>
<feature type="chain" id="PRO_5040331090" description="Secreted protein" evidence="2">
    <location>
        <begin position="19"/>
        <end position="226"/>
    </location>
</feature>
<feature type="compositionally biased region" description="Polar residues" evidence="1">
    <location>
        <begin position="62"/>
        <end position="76"/>
    </location>
</feature>
<dbReference type="Proteomes" id="UP001153269">
    <property type="component" value="Unassembled WGS sequence"/>
</dbReference>
<sequence>MWAVGLTFISQLWFSGNADMEKAQSRHVEPVAAQERGQRLFTGQTPWVGEKSNGMLHPSIRFTGSRSQSPLTTQITRGVGKPENTHRERPRPTRESNRKAQPLNHCAARIPSTSVGGLFYLSSSSSPAWIHNLDRAETPEDGRRPFPEGEEDACGTETLGHCQLHGYRWVHRAGARQSRDVQLERQRVQEGQGEKLMTSFLPPVAPHIVLEIRRSFDRFHRAASSN</sequence>
<evidence type="ECO:0008006" key="5">
    <source>
        <dbReference type="Google" id="ProtNLM"/>
    </source>
</evidence>
<proteinExistence type="predicted"/>
<keyword evidence="2" id="KW-0732">Signal</keyword>
<dbReference type="EMBL" id="CADEAL010004109">
    <property type="protein sequence ID" value="CAB1451956.1"/>
    <property type="molecule type" value="Genomic_DNA"/>
</dbReference>
<feature type="signal peptide" evidence="2">
    <location>
        <begin position="1"/>
        <end position="18"/>
    </location>
</feature>
<dbReference type="AlphaFoldDB" id="A0A9N7VGM8"/>
<evidence type="ECO:0000313" key="3">
    <source>
        <dbReference type="EMBL" id="CAB1451956.1"/>
    </source>
</evidence>
<feature type="compositionally biased region" description="Basic and acidic residues" evidence="1">
    <location>
        <begin position="83"/>
        <end position="98"/>
    </location>
</feature>
<name>A0A9N7VGM8_PLEPL</name>
<organism evidence="3 4">
    <name type="scientific">Pleuronectes platessa</name>
    <name type="common">European plaice</name>
    <dbReference type="NCBI Taxonomy" id="8262"/>
    <lineage>
        <taxon>Eukaryota</taxon>
        <taxon>Metazoa</taxon>
        <taxon>Chordata</taxon>
        <taxon>Craniata</taxon>
        <taxon>Vertebrata</taxon>
        <taxon>Euteleostomi</taxon>
        <taxon>Actinopterygii</taxon>
        <taxon>Neopterygii</taxon>
        <taxon>Teleostei</taxon>
        <taxon>Neoteleostei</taxon>
        <taxon>Acanthomorphata</taxon>
        <taxon>Carangaria</taxon>
        <taxon>Pleuronectiformes</taxon>
        <taxon>Pleuronectoidei</taxon>
        <taxon>Pleuronectidae</taxon>
        <taxon>Pleuronectes</taxon>
    </lineage>
</organism>